<keyword evidence="2" id="KW-1185">Reference proteome</keyword>
<comment type="caution">
    <text evidence="1">The sequence shown here is derived from an EMBL/GenBank/DDBJ whole genome shotgun (WGS) entry which is preliminary data.</text>
</comment>
<protein>
    <submittedName>
        <fullName evidence="1">Purine-cytosine permease protein</fullName>
    </submittedName>
</protein>
<dbReference type="EMBL" id="CM037024">
    <property type="protein sequence ID" value="KAH7663053.1"/>
    <property type="molecule type" value="Genomic_DNA"/>
</dbReference>
<name>A0ACB7UQQ4_DIOAL</name>
<proteinExistence type="predicted"/>
<accession>A0ACB7UQQ4</accession>
<organism evidence="1 2">
    <name type="scientific">Dioscorea alata</name>
    <name type="common">Purple yam</name>
    <dbReference type="NCBI Taxonomy" id="55571"/>
    <lineage>
        <taxon>Eukaryota</taxon>
        <taxon>Viridiplantae</taxon>
        <taxon>Streptophyta</taxon>
        <taxon>Embryophyta</taxon>
        <taxon>Tracheophyta</taxon>
        <taxon>Spermatophyta</taxon>
        <taxon>Magnoliopsida</taxon>
        <taxon>Liliopsida</taxon>
        <taxon>Dioscoreales</taxon>
        <taxon>Dioscoreaceae</taxon>
        <taxon>Dioscorea</taxon>
    </lineage>
</organism>
<evidence type="ECO:0000313" key="2">
    <source>
        <dbReference type="Proteomes" id="UP000827976"/>
    </source>
</evidence>
<sequence length="549" mass="60597">MQSKLLHLHPPHLPFSLSPPPSHSSLLHLPHLKHHSFPHLKHSSLKSPSLSSSSSSSSLSWPLFSSISNNTNLDSNTNSNLSPTSSSNKTFTSWDFATLWISMIIGIPSYYLAGSLVDLGMSWWQGIATIFLANFLLLVPLLLTSVPGTKHGIPFPILARSSFGISGAHIPTLLRALIGCGWFGIETWIGGEAIYLLLPSQLKNSIPFAFVLLPGLDIYLLQFICYSIFCLAQICIIWRGIEGISKLEKYSAPVLVALTFALLHWSYQNAGGFSRMLSLSSRLNQSEFWSLFFPAITANIGFWATVALNIPDFTRFARSQKDQIIGQIGLPIFMSLFTFVGLAVTSSTEVIFGRVISDPIRLLGMIGGQWTTILAIFGISLATITTNIAANVVAPANALTNLCPEWFTFRRGALVTALLGFAFQPWKLLRSSESFVYTWLLGYSAFMGPMAGIILTDYYLVKHMELDVDALYSQSPTGSYFYQNGFNVVAIISLVVGILPIIPGFLHKLGILPNTMKLFVVLYNNAWFVGFFLSSLIYWVLSGRKKMNI</sequence>
<dbReference type="Proteomes" id="UP000827976">
    <property type="component" value="Chromosome 14"/>
</dbReference>
<reference evidence="2" key="1">
    <citation type="journal article" date="2022" name="Nat. Commun.">
        <title>Chromosome evolution and the genetic basis of agronomically important traits in greater yam.</title>
        <authorList>
            <person name="Bredeson J.V."/>
            <person name="Lyons J.B."/>
            <person name="Oniyinde I.O."/>
            <person name="Okereke N.R."/>
            <person name="Kolade O."/>
            <person name="Nnabue I."/>
            <person name="Nwadili C.O."/>
            <person name="Hribova E."/>
            <person name="Parker M."/>
            <person name="Nwogha J."/>
            <person name="Shu S."/>
            <person name="Carlson J."/>
            <person name="Kariba R."/>
            <person name="Muthemba S."/>
            <person name="Knop K."/>
            <person name="Barton G.J."/>
            <person name="Sherwood A.V."/>
            <person name="Lopez-Montes A."/>
            <person name="Asiedu R."/>
            <person name="Jamnadass R."/>
            <person name="Muchugi A."/>
            <person name="Goodstein D."/>
            <person name="Egesi C.N."/>
            <person name="Featherston J."/>
            <person name="Asfaw A."/>
            <person name="Simpson G.G."/>
            <person name="Dolezel J."/>
            <person name="Hendre P.S."/>
            <person name="Van Deynze A."/>
            <person name="Kumar P.L."/>
            <person name="Obidiegwu J.E."/>
            <person name="Bhattacharjee R."/>
            <person name="Rokhsar D.S."/>
        </authorList>
    </citation>
    <scope>NUCLEOTIDE SEQUENCE [LARGE SCALE GENOMIC DNA]</scope>
    <source>
        <strain evidence="2">cv. TDa95/00328</strain>
    </source>
</reference>
<gene>
    <name evidence="1" type="ORF">IHE45_14G027400</name>
</gene>
<evidence type="ECO:0000313" key="1">
    <source>
        <dbReference type="EMBL" id="KAH7663053.1"/>
    </source>
</evidence>